<sequence>MQADFPLSIAIKHHNVEMVKLLLSHGADLDCCIVIDEEYQARLQYICTHYNSPSVEVPYRDMIYIAKKYGTPEILALIKSKRDKE</sequence>
<dbReference type="PROSITE" id="PS50297">
    <property type="entry name" value="ANK_REP_REGION"/>
    <property type="match status" value="1"/>
</dbReference>
<evidence type="ECO:0000256" key="1">
    <source>
        <dbReference type="PROSITE-ProRule" id="PRU00023"/>
    </source>
</evidence>
<dbReference type="InParanoid" id="A2ESH0"/>
<dbReference type="Proteomes" id="UP000001542">
    <property type="component" value="Unassembled WGS sequence"/>
</dbReference>
<reference evidence="2" key="2">
    <citation type="journal article" date="2007" name="Science">
        <title>Draft genome sequence of the sexually transmitted pathogen Trichomonas vaginalis.</title>
        <authorList>
            <person name="Carlton J.M."/>
            <person name="Hirt R.P."/>
            <person name="Silva J.C."/>
            <person name="Delcher A.L."/>
            <person name="Schatz M."/>
            <person name="Zhao Q."/>
            <person name="Wortman J.R."/>
            <person name="Bidwell S.L."/>
            <person name="Alsmark U.C.M."/>
            <person name="Besteiro S."/>
            <person name="Sicheritz-Ponten T."/>
            <person name="Noel C.J."/>
            <person name="Dacks J.B."/>
            <person name="Foster P.G."/>
            <person name="Simillion C."/>
            <person name="Van de Peer Y."/>
            <person name="Miranda-Saavedra D."/>
            <person name="Barton G.J."/>
            <person name="Westrop G.D."/>
            <person name="Mueller S."/>
            <person name="Dessi D."/>
            <person name="Fiori P.L."/>
            <person name="Ren Q."/>
            <person name="Paulsen I."/>
            <person name="Zhang H."/>
            <person name="Bastida-Corcuera F.D."/>
            <person name="Simoes-Barbosa A."/>
            <person name="Brown M.T."/>
            <person name="Hayes R.D."/>
            <person name="Mukherjee M."/>
            <person name="Okumura C.Y."/>
            <person name="Schneider R."/>
            <person name="Smith A.J."/>
            <person name="Vanacova S."/>
            <person name="Villalvazo M."/>
            <person name="Haas B.J."/>
            <person name="Pertea M."/>
            <person name="Feldblyum T.V."/>
            <person name="Utterback T.R."/>
            <person name="Shu C.L."/>
            <person name="Osoegawa K."/>
            <person name="de Jong P.J."/>
            <person name="Hrdy I."/>
            <person name="Horvathova L."/>
            <person name="Zubacova Z."/>
            <person name="Dolezal P."/>
            <person name="Malik S.B."/>
            <person name="Logsdon J.M. Jr."/>
            <person name="Henze K."/>
            <person name="Gupta A."/>
            <person name="Wang C.C."/>
            <person name="Dunne R.L."/>
            <person name="Upcroft J.A."/>
            <person name="Upcroft P."/>
            <person name="White O."/>
            <person name="Salzberg S.L."/>
            <person name="Tang P."/>
            <person name="Chiu C.-H."/>
            <person name="Lee Y.-S."/>
            <person name="Embley T.M."/>
            <person name="Coombs G.H."/>
            <person name="Mottram J.C."/>
            <person name="Tachezy J."/>
            <person name="Fraser-Liggett C.M."/>
            <person name="Johnson P.J."/>
        </authorList>
    </citation>
    <scope>NUCLEOTIDE SEQUENCE [LARGE SCALE GENOMIC DNA]</scope>
    <source>
        <strain evidence="2">G3</strain>
    </source>
</reference>
<dbReference type="OrthoDB" id="1601181at2759"/>
<organism evidence="2 3">
    <name type="scientific">Trichomonas vaginalis (strain ATCC PRA-98 / G3)</name>
    <dbReference type="NCBI Taxonomy" id="412133"/>
    <lineage>
        <taxon>Eukaryota</taxon>
        <taxon>Metamonada</taxon>
        <taxon>Parabasalia</taxon>
        <taxon>Trichomonadida</taxon>
        <taxon>Trichomonadidae</taxon>
        <taxon>Trichomonas</taxon>
    </lineage>
</organism>
<dbReference type="InterPro" id="IPR002110">
    <property type="entry name" value="Ankyrin_rpt"/>
</dbReference>
<accession>A2ESH0</accession>
<dbReference type="VEuPathDB" id="TrichDB:TVAG_417120"/>
<evidence type="ECO:0000313" key="3">
    <source>
        <dbReference type="Proteomes" id="UP000001542"/>
    </source>
</evidence>
<dbReference type="SMR" id="A2ESH0"/>
<dbReference type="KEGG" id="tva:4762275"/>
<reference evidence="2" key="1">
    <citation type="submission" date="2006-10" db="EMBL/GenBank/DDBJ databases">
        <authorList>
            <person name="Amadeo P."/>
            <person name="Zhao Q."/>
            <person name="Wortman J."/>
            <person name="Fraser-Liggett C."/>
            <person name="Carlton J."/>
        </authorList>
    </citation>
    <scope>NUCLEOTIDE SEQUENCE</scope>
    <source>
        <strain evidence="2">G3</strain>
    </source>
</reference>
<keyword evidence="3" id="KW-1185">Reference proteome</keyword>
<dbReference type="InterPro" id="IPR036770">
    <property type="entry name" value="Ankyrin_rpt-contain_sf"/>
</dbReference>
<gene>
    <name evidence="2" type="ORF">TVAG_417120</name>
</gene>
<evidence type="ECO:0000313" key="2">
    <source>
        <dbReference type="EMBL" id="EAY04414.1"/>
    </source>
</evidence>
<feature type="repeat" description="ANK" evidence="1">
    <location>
        <begin position="2"/>
        <end position="30"/>
    </location>
</feature>
<name>A2ESH0_TRIV3</name>
<dbReference type="VEuPathDB" id="TrichDB:TVAGG3_0277830"/>
<dbReference type="Pfam" id="PF00023">
    <property type="entry name" value="Ank"/>
    <property type="match status" value="1"/>
</dbReference>
<dbReference type="EMBL" id="DS113476">
    <property type="protein sequence ID" value="EAY04414.1"/>
    <property type="molecule type" value="Genomic_DNA"/>
</dbReference>
<protein>
    <submittedName>
        <fullName evidence="2">Uncharacterized protein</fullName>
    </submittedName>
</protein>
<keyword evidence="1" id="KW-0040">ANK repeat</keyword>
<proteinExistence type="predicted"/>
<dbReference type="AlphaFoldDB" id="A2ESH0"/>
<dbReference type="SUPFAM" id="SSF48403">
    <property type="entry name" value="Ankyrin repeat"/>
    <property type="match status" value="1"/>
</dbReference>
<dbReference type="RefSeq" id="XP_001316637.1">
    <property type="nucleotide sequence ID" value="XM_001316602.1"/>
</dbReference>
<dbReference type="PROSITE" id="PS50088">
    <property type="entry name" value="ANK_REPEAT"/>
    <property type="match status" value="1"/>
</dbReference>
<dbReference type="Gene3D" id="1.25.40.20">
    <property type="entry name" value="Ankyrin repeat-containing domain"/>
    <property type="match status" value="1"/>
</dbReference>